<comment type="caution">
    <text evidence="2">The sequence shown here is derived from an EMBL/GenBank/DDBJ whole genome shotgun (WGS) entry which is preliminary data.</text>
</comment>
<evidence type="ECO:0000256" key="1">
    <source>
        <dbReference type="SAM" id="MobiDB-lite"/>
    </source>
</evidence>
<dbReference type="EMBL" id="JACEFF010000249">
    <property type="protein sequence ID" value="KAH9641232.1"/>
    <property type="molecule type" value="Genomic_DNA"/>
</dbReference>
<evidence type="ECO:0000313" key="3">
    <source>
        <dbReference type="Proteomes" id="UP000814243"/>
    </source>
</evidence>
<accession>A0A922MR15</accession>
<feature type="compositionally biased region" description="Basic residues" evidence="1">
    <location>
        <begin position="117"/>
        <end position="131"/>
    </location>
</feature>
<dbReference type="AlphaFoldDB" id="A0A922MR15"/>
<feature type="region of interest" description="Disordered" evidence="1">
    <location>
        <begin position="1"/>
        <end position="131"/>
    </location>
</feature>
<feature type="compositionally biased region" description="Low complexity" evidence="1">
    <location>
        <begin position="18"/>
        <end position="62"/>
    </location>
</feature>
<sequence>QEADVPNKTFEADPPHLPSRSEQPESSCSEPQPESSHSEPQPESSRSEPTPESTRSEPQPESFRSEPQPESFRSEPWSPSSVKLSPVTEARKHKKSEVISSSPYKIQQEKENEEKNKKNKSKGVPKAKKMKRVYKKPKINNTKKIWRCGGCSEIYKEPIEEDWIACDKCKLPEAQGDRRGKHGNSKQLDRETIKQHVESFKPAIAHYRRAHAPNRRYFPSDLTATMMHTDFMEKNPNKVSYDLYRKILKKDMNKSFAQLGNEECEQCETFKLHQISCNNTEHCTDCTTYQNHREKFEKARTYCQQDVIQSMNSSGSSKCYYSADLQKVIMLPRPDMFKVVMFCPRLLAFNESFVPLGSSKEKSFAAVWHEAVSGRKQEDIISTYRSFSESKRDCGEVIVWTDNCTSQKKIGHFSLFWYRL</sequence>
<proteinExistence type="predicted"/>
<name>A0A922MR15_SPOEX</name>
<organism evidence="2 3">
    <name type="scientific">Spodoptera exigua</name>
    <name type="common">Beet armyworm</name>
    <name type="synonym">Noctua fulgens</name>
    <dbReference type="NCBI Taxonomy" id="7107"/>
    <lineage>
        <taxon>Eukaryota</taxon>
        <taxon>Metazoa</taxon>
        <taxon>Ecdysozoa</taxon>
        <taxon>Arthropoda</taxon>
        <taxon>Hexapoda</taxon>
        <taxon>Insecta</taxon>
        <taxon>Pterygota</taxon>
        <taxon>Neoptera</taxon>
        <taxon>Endopterygota</taxon>
        <taxon>Lepidoptera</taxon>
        <taxon>Glossata</taxon>
        <taxon>Ditrysia</taxon>
        <taxon>Noctuoidea</taxon>
        <taxon>Noctuidae</taxon>
        <taxon>Amphipyrinae</taxon>
        <taxon>Spodoptera</taxon>
    </lineage>
</organism>
<dbReference type="PANTHER" id="PTHR10773:SF19">
    <property type="match status" value="1"/>
</dbReference>
<feature type="compositionally biased region" description="Basic and acidic residues" evidence="1">
    <location>
        <begin position="107"/>
        <end position="116"/>
    </location>
</feature>
<gene>
    <name evidence="2" type="ORF">HF086_003219</name>
</gene>
<protein>
    <submittedName>
        <fullName evidence="2">Uncharacterized protein</fullName>
    </submittedName>
</protein>
<evidence type="ECO:0000313" key="2">
    <source>
        <dbReference type="EMBL" id="KAH9641232.1"/>
    </source>
</evidence>
<dbReference type="Proteomes" id="UP000814243">
    <property type="component" value="Unassembled WGS sequence"/>
</dbReference>
<reference evidence="2" key="1">
    <citation type="journal article" date="2021" name="G3 (Bethesda)">
        <title>Genome and transcriptome analysis of the beet armyworm Spodoptera exigua reveals targets for pest control. .</title>
        <authorList>
            <person name="Simon S."/>
            <person name="Breeschoten T."/>
            <person name="Jansen H.J."/>
            <person name="Dirks R.P."/>
            <person name="Schranz M.E."/>
            <person name="Ros V.I.D."/>
        </authorList>
    </citation>
    <scope>NUCLEOTIDE SEQUENCE</scope>
    <source>
        <strain evidence="2">TB_SE_WUR_2020</strain>
    </source>
</reference>
<dbReference type="PANTHER" id="PTHR10773">
    <property type="entry name" value="DNA-DIRECTED RNA POLYMERASES I, II, AND III SUBUNIT RPABC2"/>
    <property type="match status" value="1"/>
</dbReference>
<feature type="non-terminal residue" evidence="2">
    <location>
        <position position="1"/>
    </location>
</feature>